<evidence type="ECO:0000313" key="6">
    <source>
        <dbReference type="EMBL" id="AZS52053.1"/>
    </source>
</evidence>
<dbReference type="PANTHER" id="PTHR42849">
    <property type="entry name" value="N-ACETYLNEURAMINATE LYASE"/>
    <property type="match status" value="1"/>
</dbReference>
<organism evidence="6 7">
    <name type="scientific">Entomomonas moraniae</name>
    <dbReference type="NCBI Taxonomy" id="2213226"/>
    <lineage>
        <taxon>Bacteria</taxon>
        <taxon>Pseudomonadati</taxon>
        <taxon>Pseudomonadota</taxon>
        <taxon>Gammaproteobacteria</taxon>
        <taxon>Pseudomonadales</taxon>
        <taxon>Pseudomonadaceae</taxon>
        <taxon>Entomomonas</taxon>
    </lineage>
</organism>
<keyword evidence="1 3" id="KW-0456">Lyase</keyword>
<dbReference type="InterPro" id="IPR020625">
    <property type="entry name" value="Schiff_base-form_aldolases_AS"/>
</dbReference>
<dbReference type="PRINTS" id="PR00146">
    <property type="entry name" value="DHPICSNTHASE"/>
</dbReference>
<dbReference type="RefSeq" id="WP_127164705.1">
    <property type="nucleotide sequence ID" value="NZ_CP029822.1"/>
</dbReference>
<name>A0A3Q9JNH2_9GAMM</name>
<dbReference type="PROSITE" id="PS00666">
    <property type="entry name" value="DHDPS_2"/>
    <property type="match status" value="1"/>
</dbReference>
<dbReference type="EMBL" id="CP029822">
    <property type="protein sequence ID" value="AZS52053.1"/>
    <property type="molecule type" value="Genomic_DNA"/>
</dbReference>
<dbReference type="GO" id="GO:0008747">
    <property type="term" value="F:N-acetylneuraminate lyase activity"/>
    <property type="evidence" value="ECO:0007669"/>
    <property type="project" value="TreeGrafter"/>
</dbReference>
<comment type="similarity">
    <text evidence="3">Belongs to the DapA family.</text>
</comment>
<dbReference type="SMART" id="SM01130">
    <property type="entry name" value="DHDPS"/>
    <property type="match status" value="1"/>
</dbReference>
<evidence type="ECO:0000256" key="2">
    <source>
        <dbReference type="ARBA" id="ARBA00023270"/>
    </source>
</evidence>
<dbReference type="Proteomes" id="UP000273143">
    <property type="component" value="Chromosome"/>
</dbReference>
<dbReference type="PIRSF" id="PIRSF001365">
    <property type="entry name" value="DHDPS"/>
    <property type="match status" value="1"/>
</dbReference>
<dbReference type="InterPro" id="IPR002220">
    <property type="entry name" value="DapA-like"/>
</dbReference>
<keyword evidence="7" id="KW-1185">Reference proteome</keyword>
<accession>A0A3Q9JNH2</accession>
<feature type="active site" description="Schiff-base intermediate with substrate" evidence="4">
    <location>
        <position position="167"/>
    </location>
</feature>
<feature type="active site" description="Proton donor/acceptor" evidence="4">
    <location>
        <position position="139"/>
    </location>
</feature>
<protein>
    <submittedName>
        <fullName evidence="6">Dihydrodipicolinate synthase family protein</fullName>
    </submittedName>
</protein>
<dbReference type="SUPFAM" id="SSF51569">
    <property type="entry name" value="Aldolase"/>
    <property type="match status" value="1"/>
</dbReference>
<reference evidence="7" key="1">
    <citation type="submission" date="2018-06" db="EMBL/GenBank/DDBJ databases">
        <title>Complete genome of Pseudomonas insecticola strain QZS01.</title>
        <authorList>
            <person name="Wang J."/>
            <person name="Su Q."/>
        </authorList>
    </citation>
    <scope>NUCLEOTIDE SEQUENCE [LARGE SCALE GENOMIC DNA]</scope>
    <source>
        <strain evidence="7">QZS01</strain>
    </source>
</reference>
<evidence type="ECO:0000256" key="3">
    <source>
        <dbReference type="PIRNR" id="PIRNR001365"/>
    </source>
</evidence>
<dbReference type="Gene3D" id="3.20.20.70">
    <property type="entry name" value="Aldolase class I"/>
    <property type="match status" value="1"/>
</dbReference>
<dbReference type="PANTHER" id="PTHR42849:SF1">
    <property type="entry name" value="N-ACETYLNEURAMINATE LYASE"/>
    <property type="match status" value="1"/>
</dbReference>
<dbReference type="GO" id="GO:0019262">
    <property type="term" value="P:N-acetylneuraminate catabolic process"/>
    <property type="evidence" value="ECO:0007669"/>
    <property type="project" value="TreeGrafter"/>
</dbReference>
<dbReference type="Pfam" id="PF00701">
    <property type="entry name" value="DHDPS"/>
    <property type="match status" value="1"/>
</dbReference>
<dbReference type="AlphaFoldDB" id="A0A3Q9JNH2"/>
<proteinExistence type="inferred from homology"/>
<evidence type="ECO:0000256" key="5">
    <source>
        <dbReference type="PIRSR" id="PIRSR001365-2"/>
    </source>
</evidence>
<sequence length="277" mass="30921">MMPLYQNYHIAVPTAFYLDETLNTEQTLEHIINLYQKGIRAVLVCGSTGEQHSLSLNEKLTLLTAIENASLPQDLEIFFGLACIRLKEANQLAEQLNNSLRVKAVLIGFPPYLLPSQKEAIAYASSIIERLGNKNIILYNNPKRTGFDLLTDSFIVLAKNPNVTGIKEAGAIDKATVILKQITRPIDIYCGGETQLKEKLNAGFNRLSSIAGNIYPLEIGEYFNQLCIHQETAQQEEKIQQLLATVYTESTIQTIKQLIIQQTHINMGICRSPLGMV</sequence>
<gene>
    <name evidence="6" type="ORF">DM558_15295</name>
</gene>
<evidence type="ECO:0000256" key="4">
    <source>
        <dbReference type="PIRSR" id="PIRSR001365-1"/>
    </source>
</evidence>
<evidence type="ECO:0000313" key="7">
    <source>
        <dbReference type="Proteomes" id="UP000273143"/>
    </source>
</evidence>
<dbReference type="InterPro" id="IPR013785">
    <property type="entry name" value="Aldolase_TIM"/>
</dbReference>
<dbReference type="KEGG" id="emo:DM558_15295"/>
<dbReference type="GO" id="GO:0005829">
    <property type="term" value="C:cytosol"/>
    <property type="evidence" value="ECO:0007669"/>
    <property type="project" value="TreeGrafter"/>
</dbReference>
<dbReference type="CDD" id="cd00408">
    <property type="entry name" value="DHDPS-like"/>
    <property type="match status" value="1"/>
</dbReference>
<feature type="binding site" evidence="5">
    <location>
        <position position="48"/>
    </location>
    <ligand>
        <name>pyruvate</name>
        <dbReference type="ChEBI" id="CHEBI:15361"/>
    </ligand>
</feature>
<keyword evidence="2" id="KW-0704">Schiff base</keyword>
<evidence type="ECO:0000256" key="1">
    <source>
        <dbReference type="ARBA" id="ARBA00023239"/>
    </source>
</evidence>